<evidence type="ECO:0000313" key="3">
    <source>
        <dbReference type="Proteomes" id="UP000002753"/>
    </source>
</evidence>
<organism evidence="2 3">
    <name type="scientific">Saccharomyces kudriavzevii (strain ATCC MYA-4449 / AS 2.2408 / CBS 8840 / NBRC 1802 / NCYC 2889)</name>
    <name type="common">Yeast</name>
    <dbReference type="NCBI Taxonomy" id="226230"/>
    <lineage>
        <taxon>Eukaryota</taxon>
        <taxon>Fungi</taxon>
        <taxon>Dikarya</taxon>
        <taxon>Ascomycota</taxon>
        <taxon>Saccharomycotina</taxon>
        <taxon>Saccharomycetes</taxon>
        <taxon>Saccharomycetales</taxon>
        <taxon>Saccharomycetaceae</taxon>
        <taxon>Saccharomyces</taxon>
    </lineage>
</organism>
<comment type="caution">
    <text evidence="2">The sequence shown here is derived from an EMBL/GenBank/DDBJ whole genome shotgun (WGS) entry which is preliminary data.</text>
</comment>
<name>J5PCW4_SACK1</name>
<proteinExistence type="predicted"/>
<evidence type="ECO:0008006" key="4">
    <source>
        <dbReference type="Google" id="ProtNLM"/>
    </source>
</evidence>
<dbReference type="Proteomes" id="UP000002753">
    <property type="component" value="Unassembled WGS sequence"/>
</dbReference>
<keyword evidence="1" id="KW-0812">Transmembrane</keyword>
<sequence length="198" mass="23250">MQAHSENHDVKLDTLSEPNAHLIEENVALPEDIFNSYWSYLLYEVFHYKRLTFLFLAIGILVFLIIFSHNLACVLVSVLLLIACFIIGLQIATSGGFFEPISHQDFILELLVEVIARKPAGKGWRTIAYNMNQYLFNERLWNTPYYFYSGRVCHDFFRTAVKRVQKVKDPILNPHALKAMKAEEEAQREYYKRQFPRR</sequence>
<evidence type="ECO:0000256" key="1">
    <source>
        <dbReference type="SAM" id="Phobius"/>
    </source>
</evidence>
<dbReference type="HOGENOM" id="CLU_081384_0_1_1"/>
<reference evidence="3" key="2">
    <citation type="journal article" date="2011" name="G3 (Bethesda)">
        <title>The awesome power of yeast evolutionary genetics: New genome sequences and strain resources for the Saccharomyces sensu stricto genus.</title>
        <authorList>
            <person name="Scannell D.R."/>
            <person name="Zill O.A."/>
            <person name="Rokas A."/>
            <person name="Payen C."/>
            <person name="Dunham M.J."/>
            <person name="Eisen M.B."/>
            <person name="Rine J."/>
            <person name="Johnston M."/>
            <person name="Hittinger C.T."/>
        </authorList>
    </citation>
    <scope>GENOME REANNOTATION</scope>
    <source>
        <strain evidence="3">ATCC MYA-4449 / AS 2.2408 / CBS 8840 / NBRC 1802 / NCYC 2889</strain>
    </source>
</reference>
<evidence type="ECO:0000313" key="2">
    <source>
        <dbReference type="EMBL" id="EJT42028.1"/>
    </source>
</evidence>
<dbReference type="AlphaFoldDB" id="J5PCW4"/>
<dbReference type="EMBL" id="AACI03001783">
    <property type="protein sequence ID" value="EJT42028.1"/>
    <property type="molecule type" value="Genomic_DNA"/>
</dbReference>
<accession>J5PCW4</accession>
<protein>
    <recommendedName>
        <fullName evidence="4">YAR028W-like protein</fullName>
    </recommendedName>
</protein>
<feature type="transmembrane region" description="Helical" evidence="1">
    <location>
        <begin position="74"/>
        <end position="98"/>
    </location>
</feature>
<reference evidence="2 3" key="1">
    <citation type="journal article" date="2003" name="Science">
        <title>Finding functional features in Saccharomyces genomes by phylogenetic footprinting.</title>
        <authorList>
            <person name="Cliften P.F."/>
            <person name="Sudarsanam P."/>
            <person name="Desikan A."/>
            <person name="Fulton L."/>
            <person name="Fulton B."/>
            <person name="Majors J."/>
            <person name="Waterston R."/>
            <person name="Cohen B.A."/>
            <person name="Johnston M."/>
        </authorList>
    </citation>
    <scope>NUCLEOTIDE SEQUENCE [LARGE SCALE GENOMIC DNA]</scope>
    <source>
        <strain evidence="3">ATCC MYA-4449 / AS 2.2408 / CBS 8840 / NBRC 1802 / NCYC 2889</strain>
    </source>
</reference>
<dbReference type="Pfam" id="PF00674">
    <property type="entry name" value="DUP"/>
    <property type="match status" value="1"/>
</dbReference>
<gene>
    <name evidence="2" type="ORF">SKUD_149203</name>
</gene>
<dbReference type="InterPro" id="IPR001142">
    <property type="entry name" value="DUP/COS"/>
</dbReference>
<keyword evidence="1" id="KW-1133">Transmembrane helix</keyword>
<keyword evidence="3" id="KW-1185">Reference proteome</keyword>
<keyword evidence="1" id="KW-0472">Membrane</keyword>
<feature type="transmembrane region" description="Helical" evidence="1">
    <location>
        <begin position="51"/>
        <end position="68"/>
    </location>
</feature>